<keyword evidence="2 5" id="KW-0479">Metal-binding</keyword>
<evidence type="ECO:0000256" key="2">
    <source>
        <dbReference type="ARBA" id="ARBA00022723"/>
    </source>
</evidence>
<gene>
    <name evidence="10" type="ORF">ERJ67_03460</name>
</gene>
<dbReference type="Gene3D" id="2.20.25.160">
    <property type="match status" value="1"/>
</dbReference>
<organism evidence="10 11">
    <name type="scientific">Aphanocapsa feldmannii 277cV</name>
    <dbReference type="NCBI Taxonomy" id="2507553"/>
    <lineage>
        <taxon>Bacteria</taxon>
        <taxon>Bacillati</taxon>
        <taxon>Cyanobacteriota</taxon>
        <taxon>Cyanophyceae</taxon>
        <taxon>Oscillatoriophycideae</taxon>
        <taxon>Chroococcales</taxon>
        <taxon>Microcystaceae</taxon>
        <taxon>Aphanocapsa</taxon>
    </lineage>
</organism>
<evidence type="ECO:0000256" key="6">
    <source>
        <dbReference type="PIRSR" id="PIRSR018001-1"/>
    </source>
</evidence>
<evidence type="ECO:0000256" key="4">
    <source>
        <dbReference type="ARBA" id="ARBA00022833"/>
    </source>
</evidence>
<dbReference type="GO" id="GO:0008270">
    <property type="term" value="F:zinc ion binding"/>
    <property type="evidence" value="ECO:0007669"/>
    <property type="project" value="UniProtKB-UniRule"/>
</dbReference>
<feature type="active site" description="Proton donor/acceptor" evidence="6">
    <location>
        <position position="170"/>
    </location>
</feature>
<dbReference type="GO" id="GO:0019807">
    <property type="term" value="F:aspartoacylase activity"/>
    <property type="evidence" value="ECO:0007669"/>
    <property type="project" value="UniProtKB-UniRule"/>
</dbReference>
<accession>A0A524RPG7</accession>
<feature type="binding site" evidence="5">
    <location>
        <position position="62"/>
    </location>
    <ligand>
        <name>substrate</name>
    </ligand>
</feature>
<reference evidence="10 11" key="1">
    <citation type="journal article" date="2019" name="mSystems">
        <title>Life at home and on the roam: Genomic adaptions reflect the dual lifestyle of an intracellular, facultative symbiont.</title>
        <authorList>
            <person name="Burgsdorf I."/>
        </authorList>
    </citation>
    <scope>NUCLEOTIDE SEQUENCE [LARGE SCALE GENOMIC DNA]</scope>
    <source>
        <strain evidence="10">277cV</strain>
    </source>
</reference>
<dbReference type="InterPro" id="IPR055438">
    <property type="entry name" value="AstE_AspA_cat"/>
</dbReference>
<evidence type="ECO:0000256" key="1">
    <source>
        <dbReference type="ARBA" id="ARBA00006173"/>
    </source>
</evidence>
<dbReference type="PIRSF" id="PIRSF018001">
    <property type="entry name" value="Aspartoacylase"/>
    <property type="match status" value="1"/>
</dbReference>
<feature type="binding site" evidence="5 7">
    <location>
        <position position="20"/>
    </location>
    <ligand>
        <name>Zn(2+)</name>
        <dbReference type="ChEBI" id="CHEBI:29105"/>
    </ligand>
</feature>
<dbReference type="Proteomes" id="UP000317990">
    <property type="component" value="Unassembled WGS sequence"/>
</dbReference>
<keyword evidence="3 5" id="KW-0378">Hydrolase</keyword>
<dbReference type="HAMAP" id="MF_00704">
    <property type="entry name" value="Aspartoacylase"/>
    <property type="match status" value="1"/>
</dbReference>
<dbReference type="SUPFAM" id="SSF53187">
    <property type="entry name" value="Zn-dependent exopeptidases"/>
    <property type="match status" value="1"/>
</dbReference>
<name>A0A524RPG7_9CHRO</name>
<dbReference type="Pfam" id="PF24827">
    <property type="entry name" value="AstE_AspA_cat"/>
    <property type="match status" value="1"/>
</dbReference>
<dbReference type="GO" id="GO:0005829">
    <property type="term" value="C:cytosol"/>
    <property type="evidence" value="ECO:0007669"/>
    <property type="project" value="TreeGrafter"/>
</dbReference>
<dbReference type="AlphaFoldDB" id="A0A524RPG7"/>
<evidence type="ECO:0000256" key="5">
    <source>
        <dbReference type="HAMAP-Rule" id="MF_00704"/>
    </source>
</evidence>
<keyword evidence="4 5" id="KW-0862">Zinc</keyword>
<dbReference type="InterPro" id="IPR050178">
    <property type="entry name" value="AspA/AstE_fam"/>
</dbReference>
<proteinExistence type="inferred from homology"/>
<dbReference type="InterPro" id="IPR007036">
    <property type="entry name" value="Aste_AspA_hybrid_dom"/>
</dbReference>
<protein>
    <recommendedName>
        <fullName evidence="5">Probable aspartoacylase</fullName>
        <ecNumber evidence="5">3.5.1.15</ecNumber>
    </recommendedName>
</protein>
<dbReference type="GO" id="GO:0016788">
    <property type="term" value="F:hydrolase activity, acting on ester bonds"/>
    <property type="evidence" value="ECO:0007669"/>
    <property type="project" value="InterPro"/>
</dbReference>
<comment type="similarity">
    <text evidence="1 5">Belongs to the AspA/AstE family. Aspartoacylase subfamily.</text>
</comment>
<evidence type="ECO:0000259" key="9">
    <source>
        <dbReference type="Pfam" id="PF24827"/>
    </source>
</evidence>
<evidence type="ECO:0000313" key="10">
    <source>
        <dbReference type="EMBL" id="TGG93713.1"/>
    </source>
</evidence>
<evidence type="ECO:0000256" key="7">
    <source>
        <dbReference type="PIRSR" id="PIRSR018001-3"/>
    </source>
</evidence>
<evidence type="ECO:0000313" key="11">
    <source>
        <dbReference type="Proteomes" id="UP000317990"/>
    </source>
</evidence>
<sequence length="313" mass="33694">MPNAPCPLQLRPVLIIGGTHGNERTGPWIIGRCKADPLLLGPAAPPVDHVIGNPAAVARNRRYLERDLNRCFTPELLEDPTDSSVEVRRARTLLERLGPAGAEPHQLVIDLHTTTASMGACLVLGGRRPTDLALAACAQQQCGLPIYIYESDPCETGFLVNGWPCAVTIEVGPVAQGIVDPLVAEQTLETLRVVLACATSIANGSRKAPERVLVHGHITGLDLPKDAQGNPIASIHPERARRDWQAIGPGAPLFLGADDVVYRYSGAEVVYPVFINEAAYGEKGIAMNLARRETLTIQPEWLDAVRKLMLQGA</sequence>
<comment type="catalytic activity">
    <reaction evidence="5">
        <text>an N-acyl-L-aspartate + H2O = a carboxylate + L-aspartate</text>
        <dbReference type="Rhea" id="RHEA:10872"/>
        <dbReference type="ChEBI" id="CHEBI:15377"/>
        <dbReference type="ChEBI" id="CHEBI:29067"/>
        <dbReference type="ChEBI" id="CHEBI:29991"/>
        <dbReference type="ChEBI" id="CHEBI:58497"/>
        <dbReference type="EC" id="3.5.1.15"/>
    </reaction>
</comment>
<dbReference type="Pfam" id="PF04952">
    <property type="entry name" value="AstE_AspA_hybrid"/>
    <property type="match status" value="1"/>
</dbReference>
<dbReference type="NCBIfam" id="NF002601">
    <property type="entry name" value="PRK02259.1"/>
    <property type="match status" value="1"/>
</dbReference>
<feature type="domain" description="AstE/AspA barrel-sandwich hybrid" evidence="8">
    <location>
        <begin position="214"/>
        <end position="291"/>
    </location>
</feature>
<comment type="cofactor">
    <cofactor evidence="5 7">
        <name>Zn(2+)</name>
        <dbReference type="ChEBI" id="CHEBI:29105"/>
    </cofactor>
    <text evidence="5 7">Binds 1 zinc ion per subunit.</text>
</comment>
<feature type="domain" description="Succinylglutamate desuccinylase/Aspartoacylase catalytic" evidence="9">
    <location>
        <begin position="11"/>
        <end position="196"/>
    </location>
</feature>
<feature type="binding site" evidence="5">
    <location>
        <begin position="69"/>
        <end position="70"/>
    </location>
    <ligand>
        <name>substrate</name>
    </ligand>
</feature>
<dbReference type="InterPro" id="IPR016708">
    <property type="entry name" value="Aspartoacylase"/>
</dbReference>
<comment type="caution">
    <text evidence="10">The sequence shown here is derived from an EMBL/GenBank/DDBJ whole genome shotgun (WGS) entry which is preliminary data.</text>
</comment>
<dbReference type="EC" id="3.5.1.15" evidence="5"/>
<dbReference type="EMBL" id="SRMO01000050">
    <property type="protein sequence ID" value="TGG93713.1"/>
    <property type="molecule type" value="Genomic_DNA"/>
</dbReference>
<feature type="binding site" evidence="5">
    <location>
        <position position="170"/>
    </location>
    <ligand>
        <name>substrate</name>
    </ligand>
</feature>
<dbReference type="Gene3D" id="3.40.630.10">
    <property type="entry name" value="Zn peptidases"/>
    <property type="match status" value="1"/>
</dbReference>
<evidence type="ECO:0000259" key="8">
    <source>
        <dbReference type="Pfam" id="PF04952"/>
    </source>
</evidence>
<dbReference type="PANTHER" id="PTHR15162:SF7">
    <property type="entry name" value="SUCCINYLGLUTAMATE DESUCCINYLASE"/>
    <property type="match status" value="1"/>
</dbReference>
<evidence type="ECO:0000256" key="3">
    <source>
        <dbReference type="ARBA" id="ARBA00022801"/>
    </source>
</evidence>
<dbReference type="PANTHER" id="PTHR15162">
    <property type="entry name" value="ASPARTOACYLASE"/>
    <property type="match status" value="1"/>
</dbReference>
<feature type="binding site" evidence="5">
    <location>
        <position position="280"/>
    </location>
    <ligand>
        <name>substrate</name>
    </ligand>
</feature>
<feature type="binding site" evidence="5 7">
    <location>
        <position position="112"/>
    </location>
    <ligand>
        <name>Zn(2+)</name>
        <dbReference type="ChEBI" id="CHEBI:29105"/>
    </ligand>
</feature>
<feature type="binding site" evidence="5 7">
    <location>
        <position position="23"/>
    </location>
    <ligand>
        <name>Zn(2+)</name>
        <dbReference type="ChEBI" id="CHEBI:29105"/>
    </ligand>
</feature>